<keyword evidence="4" id="KW-1185">Reference proteome</keyword>
<keyword evidence="1" id="KW-0649">Protein kinase inhibitor</keyword>
<name>A0ABD3BTW6_9LAMI</name>
<evidence type="ECO:0000313" key="4">
    <source>
        <dbReference type="Proteomes" id="UP001632038"/>
    </source>
</evidence>
<protein>
    <submittedName>
        <fullName evidence="3">Uncharacterized protein</fullName>
    </submittedName>
</protein>
<gene>
    <name evidence="3" type="ORF">CASFOL_035052</name>
</gene>
<keyword evidence="2" id="KW-0131">Cell cycle</keyword>
<accession>A0ABD3BTW6</accession>
<dbReference type="AlphaFoldDB" id="A0ABD3BTW6"/>
<dbReference type="GO" id="GO:0004860">
    <property type="term" value="F:protein kinase inhibitor activity"/>
    <property type="evidence" value="ECO:0007669"/>
    <property type="project" value="UniProtKB-KW"/>
</dbReference>
<reference evidence="4" key="1">
    <citation type="journal article" date="2024" name="IScience">
        <title>Strigolactones Initiate the Formation of Haustorium-like Structures in Castilleja.</title>
        <authorList>
            <person name="Buerger M."/>
            <person name="Peterson D."/>
            <person name="Chory J."/>
        </authorList>
    </citation>
    <scope>NUCLEOTIDE SEQUENCE [LARGE SCALE GENOMIC DNA]</scope>
</reference>
<proteinExistence type="predicted"/>
<dbReference type="Proteomes" id="UP001632038">
    <property type="component" value="Unassembled WGS sequence"/>
</dbReference>
<dbReference type="PANTHER" id="PTHR33142:SF114">
    <property type="entry name" value="CYCLIN-DEPENDENT PROTEIN KINASE INHIBITOR SMR14"/>
    <property type="match status" value="1"/>
</dbReference>
<evidence type="ECO:0000256" key="2">
    <source>
        <dbReference type="ARBA" id="ARBA00023306"/>
    </source>
</evidence>
<dbReference type="PANTHER" id="PTHR33142">
    <property type="entry name" value="CYCLIN-DEPENDENT PROTEIN KINASE INHIBITOR SMR13"/>
    <property type="match status" value="1"/>
</dbReference>
<organism evidence="3 4">
    <name type="scientific">Castilleja foliolosa</name>
    <dbReference type="NCBI Taxonomy" id="1961234"/>
    <lineage>
        <taxon>Eukaryota</taxon>
        <taxon>Viridiplantae</taxon>
        <taxon>Streptophyta</taxon>
        <taxon>Embryophyta</taxon>
        <taxon>Tracheophyta</taxon>
        <taxon>Spermatophyta</taxon>
        <taxon>Magnoliopsida</taxon>
        <taxon>eudicotyledons</taxon>
        <taxon>Gunneridae</taxon>
        <taxon>Pentapetalae</taxon>
        <taxon>asterids</taxon>
        <taxon>lamiids</taxon>
        <taxon>Lamiales</taxon>
        <taxon>Orobanchaceae</taxon>
        <taxon>Pedicularideae</taxon>
        <taxon>Castillejinae</taxon>
        <taxon>Castilleja</taxon>
    </lineage>
</organism>
<evidence type="ECO:0000256" key="1">
    <source>
        <dbReference type="ARBA" id="ARBA00023013"/>
    </source>
</evidence>
<sequence length="117" mass="13305">MSKHNKYAKTEEKDEENSAIINSEIEYIGDDDDGYHTPTSEEYKIPAVVLSCPPPPPRKRRRLVLMRASDLQKRLDQVVENTIIIKEEDLDFLFRSIAGESRVPASPGSTKICVDEE</sequence>
<comment type="caution">
    <text evidence="3">The sequence shown here is derived from an EMBL/GenBank/DDBJ whole genome shotgun (WGS) entry which is preliminary data.</text>
</comment>
<dbReference type="EMBL" id="JAVIJP010000066">
    <property type="protein sequence ID" value="KAL3620140.1"/>
    <property type="molecule type" value="Genomic_DNA"/>
</dbReference>
<evidence type="ECO:0000313" key="3">
    <source>
        <dbReference type="EMBL" id="KAL3620140.1"/>
    </source>
</evidence>
<dbReference type="InterPro" id="IPR040389">
    <property type="entry name" value="SMR"/>
</dbReference>